<name>W2UR82_9FLAO</name>
<evidence type="ECO:0000313" key="1">
    <source>
        <dbReference type="EMBL" id="ETN95812.1"/>
    </source>
</evidence>
<reference evidence="2" key="1">
    <citation type="submission" date="2013-11" db="EMBL/GenBank/DDBJ databases">
        <title>Draft genome sequence from a member of Zhouia, isolated tidal flat.</title>
        <authorList>
            <person name="Jin H."/>
            <person name="Jeon C.O."/>
        </authorList>
    </citation>
    <scope>NUCLEOTIDE SEQUENCE [LARGE SCALE GENOMIC DNA]</scope>
    <source>
        <strain evidence="2">AD3</strain>
    </source>
</reference>
<proteinExistence type="predicted"/>
<organism evidence="1 2">
    <name type="scientific">Zhouia amylolytica AD3</name>
    <dbReference type="NCBI Taxonomy" id="1286632"/>
    <lineage>
        <taxon>Bacteria</taxon>
        <taxon>Pseudomonadati</taxon>
        <taxon>Bacteroidota</taxon>
        <taxon>Flavobacteriia</taxon>
        <taxon>Flavobacteriales</taxon>
        <taxon>Flavobacteriaceae</taxon>
        <taxon>Zhouia</taxon>
    </lineage>
</organism>
<evidence type="ECO:0000313" key="2">
    <source>
        <dbReference type="Proteomes" id="UP000018850"/>
    </source>
</evidence>
<accession>W2UR82</accession>
<dbReference type="AlphaFoldDB" id="W2UR82"/>
<dbReference type="EMBL" id="AYXY01000019">
    <property type="protein sequence ID" value="ETN95812.1"/>
    <property type="molecule type" value="Genomic_DNA"/>
</dbReference>
<reference evidence="1 2" key="2">
    <citation type="journal article" date="2016" name="Genome Announc.">
        <title>Draft Genome Sequence of Zhouia amylolytica AD3, Isolated from Tidal Flat Sediment.</title>
        <authorList>
            <person name="Jia B."/>
            <person name="Jin H.M."/>
            <person name="Lee H.J."/>
            <person name="Jeon C.O."/>
        </authorList>
    </citation>
    <scope>NUCLEOTIDE SEQUENCE [LARGE SCALE GENOMIC DNA]</scope>
    <source>
        <strain evidence="1 2">AD3</strain>
    </source>
</reference>
<dbReference type="Proteomes" id="UP000018850">
    <property type="component" value="Unassembled WGS sequence"/>
</dbReference>
<sequence>MQARLFLLLFFGNVKKVKAFNSLNILPHPKAGVVDGDQS</sequence>
<gene>
    <name evidence="1" type="ORF">P278_15340</name>
</gene>
<keyword evidence="2" id="KW-1185">Reference proteome</keyword>
<comment type="caution">
    <text evidence="1">The sequence shown here is derived from an EMBL/GenBank/DDBJ whole genome shotgun (WGS) entry which is preliminary data.</text>
</comment>
<protein>
    <submittedName>
        <fullName evidence="1">Uncharacterized protein</fullName>
    </submittedName>
</protein>